<dbReference type="Pfam" id="PF03435">
    <property type="entry name" value="Sacchrp_dh_NADP"/>
    <property type="match status" value="1"/>
</dbReference>
<dbReference type="PANTHER" id="PTHR12286">
    <property type="entry name" value="SACCHAROPINE DEHYDROGENASE-LIKE OXIDOREDUCTASE"/>
    <property type="match status" value="1"/>
</dbReference>
<dbReference type="EMBL" id="JALKII010000001">
    <property type="protein sequence ID" value="MCK0536163.1"/>
    <property type="molecule type" value="Genomic_DNA"/>
</dbReference>
<dbReference type="InterPro" id="IPR005097">
    <property type="entry name" value="Sacchrp_dh_NADP-bd"/>
</dbReference>
<feature type="domain" description="Saccharopine dehydrogenase NADP binding" evidence="1">
    <location>
        <begin position="11"/>
        <end position="139"/>
    </location>
</feature>
<reference evidence="2" key="1">
    <citation type="submission" date="2022-04" db="EMBL/GenBank/DDBJ databases">
        <title>Alcanivorax sp. CY1518 draft genome sequence.</title>
        <authorList>
            <person name="Zhao G."/>
            <person name="An M."/>
        </authorList>
    </citation>
    <scope>NUCLEOTIDE SEQUENCE</scope>
    <source>
        <strain evidence="2">CY1518</strain>
    </source>
</reference>
<dbReference type="InterPro" id="IPR051276">
    <property type="entry name" value="Saccharopine_DH-like_oxidrdct"/>
</dbReference>
<accession>A0ABT0E324</accession>
<dbReference type="RefSeq" id="WP_246947123.1">
    <property type="nucleotide sequence ID" value="NZ_JALKII010000001.1"/>
</dbReference>
<dbReference type="Proteomes" id="UP001165524">
    <property type="component" value="Unassembled WGS sequence"/>
</dbReference>
<dbReference type="Gene3D" id="3.40.50.720">
    <property type="entry name" value="NAD(P)-binding Rossmann-like Domain"/>
    <property type="match status" value="1"/>
</dbReference>
<dbReference type="SUPFAM" id="SSF51735">
    <property type="entry name" value="NAD(P)-binding Rossmann-fold domains"/>
    <property type="match status" value="1"/>
</dbReference>
<proteinExistence type="predicted"/>
<comment type="caution">
    <text evidence="2">The sequence shown here is derived from an EMBL/GenBank/DDBJ whole genome shotgun (WGS) entry which is preliminary data.</text>
</comment>
<dbReference type="InterPro" id="IPR036291">
    <property type="entry name" value="NAD(P)-bd_dom_sf"/>
</dbReference>
<protein>
    <submittedName>
        <fullName evidence="2">Saccharopine dehydrogenase NADP-binding domain-containing protein</fullName>
    </submittedName>
</protein>
<evidence type="ECO:0000259" key="1">
    <source>
        <dbReference type="Pfam" id="PF03435"/>
    </source>
</evidence>
<dbReference type="PANTHER" id="PTHR12286:SF5">
    <property type="entry name" value="SACCHAROPINE DEHYDROGENASE-LIKE OXIDOREDUCTASE"/>
    <property type="match status" value="1"/>
</dbReference>
<evidence type="ECO:0000313" key="3">
    <source>
        <dbReference type="Proteomes" id="UP001165524"/>
    </source>
</evidence>
<keyword evidence="3" id="KW-1185">Reference proteome</keyword>
<organism evidence="2 3">
    <name type="scientific">Alcanivorax quisquiliarum</name>
    <dbReference type="NCBI Taxonomy" id="2933565"/>
    <lineage>
        <taxon>Bacteria</taxon>
        <taxon>Pseudomonadati</taxon>
        <taxon>Pseudomonadota</taxon>
        <taxon>Gammaproteobacteria</taxon>
        <taxon>Oceanospirillales</taxon>
        <taxon>Alcanivoracaceae</taxon>
        <taxon>Alcanivorax</taxon>
    </lineage>
</organism>
<sequence>MPQSSRDFAITLFGATGFTGGLCAHYLAQHLPPDTAWAIAGRSEQKLEAVSAELREAGYGCLPRIMVADAGQLATLTAVAQRSKVVISTVGPYVHYGEPLVRACVQAGTHYCDLTGEPEFVHNLIADYHVEAERQGCAIVNSCGFDSIPHDAGALFTLRALQQAVGGEITGPVEMIGMVTAAARFSGGTWHSALTAFGRPGPNREAAQRARQVLNHAYPRRAGSLPMRPRRDGESRQWLMPLPTIDPMVVRRSARALTDFGPDFRYGHFAAADSLPRLLGGSAGVAALVLGAQIKPLRKRLLAMHEPGQGPSESQRAKSWFKVRFRAQGMGKEVVCEVAGGDPGYSETAKMLAETAMSLALDPGMPHRTGVVTPVMALEDRLIERLQAADMRFTCLSAAAA</sequence>
<evidence type="ECO:0000313" key="2">
    <source>
        <dbReference type="EMBL" id="MCK0536163.1"/>
    </source>
</evidence>
<name>A0ABT0E324_9GAMM</name>
<gene>
    <name evidence="2" type="ORF">MU846_00380</name>
</gene>